<keyword evidence="2" id="KW-0812">Transmembrane</keyword>
<dbReference type="Gene3D" id="2.60.40.4100">
    <property type="entry name" value="Zona pellucida, ZP-C domain"/>
    <property type="match status" value="1"/>
</dbReference>
<keyword evidence="1" id="KW-0732">Signal</keyword>
<dbReference type="InterPro" id="IPR042235">
    <property type="entry name" value="ZP-C_dom"/>
</dbReference>
<gene>
    <name evidence="4" type="ORF">NOO_LOCUS8825</name>
</gene>
<keyword evidence="2" id="KW-0472">Membrane</keyword>
<dbReference type="Pfam" id="PF25301">
    <property type="entry name" value="CUT_C"/>
    <property type="match status" value="2"/>
</dbReference>
<proteinExistence type="predicted"/>
<keyword evidence="5" id="KW-1185">Reference proteome</keyword>
<dbReference type="InterPro" id="IPR057475">
    <property type="entry name" value="CUT_C"/>
</dbReference>
<dbReference type="OrthoDB" id="6139674at2759"/>
<protein>
    <recommendedName>
        <fullName evidence="3">ZP domain-containing protein</fullName>
    </recommendedName>
</protein>
<feature type="domain" description="ZP" evidence="3">
    <location>
        <begin position="1"/>
        <end position="165"/>
    </location>
</feature>
<dbReference type="EMBL" id="UYRW01003907">
    <property type="protein sequence ID" value="VDM91774.1"/>
    <property type="molecule type" value="Genomic_DNA"/>
</dbReference>
<evidence type="ECO:0000256" key="2">
    <source>
        <dbReference type="SAM" id="Phobius"/>
    </source>
</evidence>
<dbReference type="InterPro" id="IPR001507">
    <property type="entry name" value="ZP_dom"/>
</dbReference>
<evidence type="ECO:0000313" key="5">
    <source>
        <dbReference type="Proteomes" id="UP000271087"/>
    </source>
</evidence>
<evidence type="ECO:0000256" key="1">
    <source>
        <dbReference type="ARBA" id="ARBA00022729"/>
    </source>
</evidence>
<dbReference type="PROSITE" id="PS51034">
    <property type="entry name" value="ZP_2"/>
    <property type="match status" value="1"/>
</dbReference>
<dbReference type="PANTHER" id="PTHR22907:SF54">
    <property type="entry name" value="GH04558P"/>
    <property type="match status" value="1"/>
</dbReference>
<dbReference type="InterPro" id="IPR051962">
    <property type="entry name" value="Cuticlin"/>
</dbReference>
<keyword evidence="2" id="KW-1133">Transmembrane helix</keyword>
<accession>A0A3P7JL83</accession>
<dbReference type="Proteomes" id="UP000271087">
    <property type="component" value="Unassembled WGS sequence"/>
</dbReference>
<evidence type="ECO:0000259" key="3">
    <source>
        <dbReference type="PROSITE" id="PS51034"/>
    </source>
</evidence>
<dbReference type="PANTHER" id="PTHR22907">
    <property type="entry name" value="GH04558P"/>
    <property type="match status" value="1"/>
</dbReference>
<feature type="transmembrane region" description="Helical" evidence="2">
    <location>
        <begin position="228"/>
        <end position="251"/>
    </location>
</feature>
<reference evidence="4 5" key="1">
    <citation type="submission" date="2018-08" db="EMBL/GenBank/DDBJ databases">
        <authorList>
            <person name="Laetsch R D."/>
            <person name="Stevens L."/>
            <person name="Kumar S."/>
            <person name="Blaxter L. M."/>
        </authorList>
    </citation>
    <scope>NUCLEOTIDE SEQUENCE [LARGE SCALE GENOMIC DNA]</scope>
</reference>
<name>A0A3P7JL83_ONCOC</name>
<evidence type="ECO:0000313" key="4">
    <source>
        <dbReference type="EMBL" id="VDM91774.1"/>
    </source>
</evidence>
<dbReference type="AlphaFoldDB" id="A0A3P7JL83"/>
<feature type="non-terminal residue" evidence="4">
    <location>
        <position position="1"/>
    </location>
</feature>
<sequence length="254" mass="28589">MPPSIEVESKIDSPKCYYTVKSPSGKIITNARVGEIIEHQWICQSPFKGIHAMLVKNCYAESNDNLRVPVIDENGVKSLYGCDYEIYGIEEKITIYDTCAEEILKKGCTLDSYILPNPQYASDLLSVKIQTPVFKFPDRSEIGFRCDVLICLRGQQDCELITPPKCTNDKRKRRESLNVNSENLILRTSRIKVIDLDDSTQGLESEQLIFNSSLSDKSLRYCLTTTQFACIIASTTFLITITLTIVGASIISYN</sequence>
<organism evidence="4 5">
    <name type="scientific">Onchocerca ochengi</name>
    <name type="common">Filarial nematode worm</name>
    <dbReference type="NCBI Taxonomy" id="42157"/>
    <lineage>
        <taxon>Eukaryota</taxon>
        <taxon>Metazoa</taxon>
        <taxon>Ecdysozoa</taxon>
        <taxon>Nematoda</taxon>
        <taxon>Chromadorea</taxon>
        <taxon>Rhabditida</taxon>
        <taxon>Spirurina</taxon>
        <taxon>Spiruromorpha</taxon>
        <taxon>Filarioidea</taxon>
        <taxon>Onchocercidae</taxon>
        <taxon>Onchocerca</taxon>
    </lineage>
</organism>